<evidence type="ECO:0000313" key="2">
    <source>
        <dbReference type="EMBL" id="KAL0566161.1"/>
    </source>
</evidence>
<dbReference type="CDD" id="cd06558">
    <property type="entry name" value="crotonase-like"/>
    <property type="match status" value="1"/>
</dbReference>
<dbReference type="PANTHER" id="PTHR43802">
    <property type="entry name" value="ENOYL-COA HYDRATASE"/>
    <property type="match status" value="1"/>
</dbReference>
<sequence>MSTADTEPETVHYSTSLEGITTITLDRAQRRNAVNPATANAFLRFEEDTTQKICETSRYYILQSAQSKATLGPSRMTITKPVICAVSGCAVTGGLELSLLSDIRIVEEVAIFGVFCQRWGVPLIDGGTVRLQAIVGLVWVGGDGHDFDRETGRSARGTEYGISE</sequence>
<dbReference type="PANTHER" id="PTHR43802:SF1">
    <property type="entry name" value="IP11341P-RELATED"/>
    <property type="match status" value="1"/>
</dbReference>
<dbReference type="EMBL" id="JBAHYK010001992">
    <property type="protein sequence ID" value="KAL0566161.1"/>
    <property type="molecule type" value="Genomic_DNA"/>
</dbReference>
<reference evidence="2 3" key="1">
    <citation type="submission" date="2024-02" db="EMBL/GenBank/DDBJ databases">
        <title>A draft genome for the cacao thread blight pathogen Marasmius crinis-equi.</title>
        <authorList>
            <person name="Cohen S.P."/>
            <person name="Baruah I.K."/>
            <person name="Amoako-Attah I."/>
            <person name="Bukari Y."/>
            <person name="Meinhardt L.W."/>
            <person name="Bailey B.A."/>
        </authorList>
    </citation>
    <scope>NUCLEOTIDE SEQUENCE [LARGE SCALE GENOMIC DNA]</scope>
    <source>
        <strain evidence="2 3">GH-76</strain>
    </source>
</reference>
<dbReference type="InterPro" id="IPR029045">
    <property type="entry name" value="ClpP/crotonase-like_dom_sf"/>
</dbReference>
<gene>
    <name evidence="2" type="ORF">V5O48_015855</name>
</gene>
<name>A0ABR3ETC9_9AGAR</name>
<dbReference type="InterPro" id="IPR001753">
    <property type="entry name" value="Enoyl-CoA_hydra/iso"/>
</dbReference>
<accession>A0ABR3ETC9</accession>
<protein>
    <submittedName>
        <fullName evidence="2">Uncharacterized protein</fullName>
    </submittedName>
</protein>
<evidence type="ECO:0000256" key="1">
    <source>
        <dbReference type="ARBA" id="ARBA00005254"/>
    </source>
</evidence>
<comment type="caution">
    <text evidence="2">The sequence shown here is derived from an EMBL/GenBank/DDBJ whole genome shotgun (WGS) entry which is preliminary data.</text>
</comment>
<keyword evidence="3" id="KW-1185">Reference proteome</keyword>
<evidence type="ECO:0000313" key="3">
    <source>
        <dbReference type="Proteomes" id="UP001465976"/>
    </source>
</evidence>
<dbReference type="SUPFAM" id="SSF52096">
    <property type="entry name" value="ClpP/crotonase"/>
    <property type="match status" value="1"/>
</dbReference>
<proteinExistence type="inferred from homology"/>
<dbReference type="Pfam" id="PF00378">
    <property type="entry name" value="ECH_1"/>
    <property type="match status" value="1"/>
</dbReference>
<dbReference type="Proteomes" id="UP001465976">
    <property type="component" value="Unassembled WGS sequence"/>
</dbReference>
<organism evidence="2 3">
    <name type="scientific">Marasmius crinis-equi</name>
    <dbReference type="NCBI Taxonomy" id="585013"/>
    <lineage>
        <taxon>Eukaryota</taxon>
        <taxon>Fungi</taxon>
        <taxon>Dikarya</taxon>
        <taxon>Basidiomycota</taxon>
        <taxon>Agaricomycotina</taxon>
        <taxon>Agaricomycetes</taxon>
        <taxon>Agaricomycetidae</taxon>
        <taxon>Agaricales</taxon>
        <taxon>Marasmiineae</taxon>
        <taxon>Marasmiaceae</taxon>
        <taxon>Marasmius</taxon>
    </lineage>
</organism>
<dbReference type="Gene3D" id="3.90.226.10">
    <property type="entry name" value="2-enoyl-CoA Hydratase, Chain A, domain 1"/>
    <property type="match status" value="1"/>
</dbReference>
<comment type="similarity">
    <text evidence="1">Belongs to the enoyl-CoA hydratase/isomerase family.</text>
</comment>